<name>A0A6A6DRF3_9PEZI</name>
<accession>A0A6A6DRF3</accession>
<feature type="region of interest" description="Disordered" evidence="1">
    <location>
        <begin position="1"/>
        <end position="85"/>
    </location>
</feature>
<organism evidence="2 3">
    <name type="scientific">Zopfia rhizophila CBS 207.26</name>
    <dbReference type="NCBI Taxonomy" id="1314779"/>
    <lineage>
        <taxon>Eukaryota</taxon>
        <taxon>Fungi</taxon>
        <taxon>Dikarya</taxon>
        <taxon>Ascomycota</taxon>
        <taxon>Pezizomycotina</taxon>
        <taxon>Dothideomycetes</taxon>
        <taxon>Dothideomycetes incertae sedis</taxon>
        <taxon>Zopfiaceae</taxon>
        <taxon>Zopfia</taxon>
    </lineage>
</organism>
<feature type="compositionally biased region" description="Polar residues" evidence="1">
    <location>
        <begin position="1"/>
        <end position="10"/>
    </location>
</feature>
<sequence>MSAGPDNSESNPRKPRKVYGFHDSHADTSVHYSPDNPAKYPTPYNPAGGSQHASPCTYSSTPDQSYFSPPQYTDPTISFSTPALMNSPDPPITPYHLDPYGMMGHYKQRDTTIMYAPPNLRSTPNIGRPVGHVRSGSFLNPHAATFTPGRPMIPLPENAP</sequence>
<evidence type="ECO:0000313" key="3">
    <source>
        <dbReference type="Proteomes" id="UP000800200"/>
    </source>
</evidence>
<proteinExistence type="predicted"/>
<dbReference type="AlphaFoldDB" id="A0A6A6DRF3"/>
<dbReference type="EMBL" id="ML994652">
    <property type="protein sequence ID" value="KAF2181613.1"/>
    <property type="molecule type" value="Genomic_DNA"/>
</dbReference>
<dbReference type="Proteomes" id="UP000800200">
    <property type="component" value="Unassembled WGS sequence"/>
</dbReference>
<feature type="compositionally biased region" description="Polar residues" evidence="1">
    <location>
        <begin position="51"/>
        <end position="84"/>
    </location>
</feature>
<protein>
    <submittedName>
        <fullName evidence="2">Uncharacterized protein</fullName>
    </submittedName>
</protein>
<gene>
    <name evidence="2" type="ORF">K469DRAFT_792142</name>
</gene>
<keyword evidence="3" id="KW-1185">Reference proteome</keyword>
<reference evidence="2" key="1">
    <citation type="journal article" date="2020" name="Stud. Mycol.">
        <title>101 Dothideomycetes genomes: a test case for predicting lifestyles and emergence of pathogens.</title>
        <authorList>
            <person name="Haridas S."/>
            <person name="Albert R."/>
            <person name="Binder M."/>
            <person name="Bloem J."/>
            <person name="Labutti K."/>
            <person name="Salamov A."/>
            <person name="Andreopoulos B."/>
            <person name="Baker S."/>
            <person name="Barry K."/>
            <person name="Bills G."/>
            <person name="Bluhm B."/>
            <person name="Cannon C."/>
            <person name="Castanera R."/>
            <person name="Culley D."/>
            <person name="Daum C."/>
            <person name="Ezra D."/>
            <person name="Gonzalez J."/>
            <person name="Henrissat B."/>
            <person name="Kuo A."/>
            <person name="Liang C."/>
            <person name="Lipzen A."/>
            <person name="Lutzoni F."/>
            <person name="Magnuson J."/>
            <person name="Mondo S."/>
            <person name="Nolan M."/>
            <person name="Ohm R."/>
            <person name="Pangilinan J."/>
            <person name="Park H.-J."/>
            <person name="Ramirez L."/>
            <person name="Alfaro M."/>
            <person name="Sun H."/>
            <person name="Tritt A."/>
            <person name="Yoshinaga Y."/>
            <person name="Zwiers L.-H."/>
            <person name="Turgeon B."/>
            <person name="Goodwin S."/>
            <person name="Spatafora J."/>
            <person name="Crous P."/>
            <person name="Grigoriev I."/>
        </authorList>
    </citation>
    <scope>NUCLEOTIDE SEQUENCE</scope>
    <source>
        <strain evidence="2">CBS 207.26</strain>
    </source>
</reference>
<evidence type="ECO:0000256" key="1">
    <source>
        <dbReference type="SAM" id="MobiDB-lite"/>
    </source>
</evidence>
<evidence type="ECO:0000313" key="2">
    <source>
        <dbReference type="EMBL" id="KAF2181613.1"/>
    </source>
</evidence>